<sequence length="335" mass="39309">MRLIYFFILEETVPQYSDEVFFEHFRVSRATAHYVGELYESSSYYHNQPGQYGNLPAFHQVLIYLWYLGHQYSSFRDVADCFKVTISSINRIITRVTTFLSNLCSEIVKWPNDSEKRLIEEHFRTNGFPNVIGVIDRTHIKIGKPVNDADSYINSKGFYSIQMQAVCDNRSKLLHVFIGYPGSVHHSQVFKNSTLKNTLQEKCGRYFILGDNSYPLTNNLLTPYKDRGNLTRKQQNFNVKLAKNRYATENCFNILRQKFRQLYHLKLRNIRLIVHVIRAACVLHNISLEDNFLINEEHEAQSNQEQHGFQSEDFEEDENEEARTMRDRIASTLPL</sequence>
<feature type="region of interest" description="Disordered" evidence="13">
    <location>
        <begin position="299"/>
        <end position="335"/>
    </location>
</feature>
<evidence type="ECO:0000256" key="3">
    <source>
        <dbReference type="ARBA" id="ARBA00004496"/>
    </source>
</evidence>
<dbReference type="Proteomes" id="UP001461498">
    <property type="component" value="Unassembled WGS sequence"/>
</dbReference>
<feature type="domain" description="DDE Tnp4" evidence="14">
    <location>
        <begin position="135"/>
        <end position="285"/>
    </location>
</feature>
<dbReference type="InterPro" id="IPR027806">
    <property type="entry name" value="HARBI1_dom"/>
</dbReference>
<evidence type="ECO:0000256" key="9">
    <source>
        <dbReference type="ARBA" id="ARBA00022801"/>
    </source>
</evidence>
<dbReference type="Pfam" id="PF13359">
    <property type="entry name" value="DDE_Tnp_4"/>
    <property type="match status" value="1"/>
</dbReference>
<keyword evidence="7" id="KW-0540">Nuclease</keyword>
<dbReference type="PANTHER" id="PTHR22930:SF85">
    <property type="entry name" value="GH03217P-RELATED"/>
    <property type="match status" value="1"/>
</dbReference>
<dbReference type="GO" id="GO:0005634">
    <property type="term" value="C:nucleus"/>
    <property type="evidence" value="ECO:0007669"/>
    <property type="project" value="UniProtKB-SubCell"/>
</dbReference>
<evidence type="ECO:0000256" key="8">
    <source>
        <dbReference type="ARBA" id="ARBA00022723"/>
    </source>
</evidence>
<dbReference type="GO" id="GO:0005737">
    <property type="term" value="C:cytoplasm"/>
    <property type="evidence" value="ECO:0007669"/>
    <property type="project" value="UniProtKB-SubCell"/>
</dbReference>
<name>A0AAW1DA73_9HEMI</name>
<comment type="caution">
    <text evidence="15">The sequence shown here is derived from an EMBL/GenBank/DDBJ whole genome shotgun (WGS) entry which is preliminary data.</text>
</comment>
<evidence type="ECO:0000256" key="6">
    <source>
        <dbReference type="ARBA" id="ARBA00022490"/>
    </source>
</evidence>
<evidence type="ECO:0000256" key="13">
    <source>
        <dbReference type="SAM" id="MobiDB-lite"/>
    </source>
</evidence>
<comment type="cofactor">
    <cofactor evidence="1">
        <name>a divalent metal cation</name>
        <dbReference type="ChEBI" id="CHEBI:60240"/>
    </cofactor>
</comment>
<gene>
    <name evidence="15" type="ORF">O3M35_007419</name>
</gene>
<keyword evidence="10" id="KW-0539">Nucleus</keyword>
<dbReference type="GO" id="GO:0004518">
    <property type="term" value="F:nuclease activity"/>
    <property type="evidence" value="ECO:0007669"/>
    <property type="project" value="UniProtKB-KW"/>
</dbReference>
<evidence type="ECO:0000313" key="16">
    <source>
        <dbReference type="Proteomes" id="UP001461498"/>
    </source>
</evidence>
<keyword evidence="6" id="KW-0963">Cytoplasm</keyword>
<evidence type="ECO:0000256" key="12">
    <source>
        <dbReference type="ARBA" id="ARBA00045850"/>
    </source>
</evidence>
<evidence type="ECO:0000256" key="11">
    <source>
        <dbReference type="ARBA" id="ARBA00030126"/>
    </source>
</evidence>
<keyword evidence="8" id="KW-0479">Metal-binding</keyword>
<dbReference type="EMBL" id="JAPXFL010000004">
    <property type="protein sequence ID" value="KAK9507596.1"/>
    <property type="molecule type" value="Genomic_DNA"/>
</dbReference>
<comment type="similarity">
    <text evidence="4">Belongs to the HARBI1 family.</text>
</comment>
<proteinExistence type="inferred from homology"/>
<keyword evidence="16" id="KW-1185">Reference proteome</keyword>
<dbReference type="InterPro" id="IPR026103">
    <property type="entry name" value="HARBI1_animal"/>
</dbReference>
<evidence type="ECO:0000313" key="15">
    <source>
        <dbReference type="EMBL" id="KAK9507596.1"/>
    </source>
</evidence>
<dbReference type="GO" id="GO:0046872">
    <property type="term" value="F:metal ion binding"/>
    <property type="evidence" value="ECO:0007669"/>
    <property type="project" value="UniProtKB-KW"/>
</dbReference>
<evidence type="ECO:0000259" key="14">
    <source>
        <dbReference type="Pfam" id="PF13359"/>
    </source>
</evidence>
<evidence type="ECO:0000256" key="1">
    <source>
        <dbReference type="ARBA" id="ARBA00001968"/>
    </source>
</evidence>
<comment type="subcellular location">
    <subcellularLocation>
        <location evidence="3">Cytoplasm</location>
    </subcellularLocation>
    <subcellularLocation>
        <location evidence="2">Nucleus</location>
    </subcellularLocation>
</comment>
<evidence type="ECO:0000256" key="5">
    <source>
        <dbReference type="ARBA" id="ARBA00015519"/>
    </source>
</evidence>
<protein>
    <recommendedName>
        <fullName evidence="5">Putative nuclease HARBI1</fullName>
    </recommendedName>
    <alternativeName>
        <fullName evidence="11">Harbinger transposase-derived nuclease</fullName>
    </alternativeName>
</protein>
<evidence type="ECO:0000256" key="10">
    <source>
        <dbReference type="ARBA" id="ARBA00023242"/>
    </source>
</evidence>
<dbReference type="GO" id="GO:0016787">
    <property type="term" value="F:hydrolase activity"/>
    <property type="evidence" value="ECO:0007669"/>
    <property type="project" value="UniProtKB-KW"/>
</dbReference>
<dbReference type="InterPro" id="IPR045249">
    <property type="entry name" value="HARBI1-like"/>
</dbReference>
<comment type="function">
    <text evidence="12">Transposase-derived protein that may have nuclease activity. Does not have transposase activity.</text>
</comment>
<organism evidence="15 16">
    <name type="scientific">Rhynocoris fuscipes</name>
    <dbReference type="NCBI Taxonomy" id="488301"/>
    <lineage>
        <taxon>Eukaryota</taxon>
        <taxon>Metazoa</taxon>
        <taxon>Ecdysozoa</taxon>
        <taxon>Arthropoda</taxon>
        <taxon>Hexapoda</taxon>
        <taxon>Insecta</taxon>
        <taxon>Pterygota</taxon>
        <taxon>Neoptera</taxon>
        <taxon>Paraneoptera</taxon>
        <taxon>Hemiptera</taxon>
        <taxon>Heteroptera</taxon>
        <taxon>Panheteroptera</taxon>
        <taxon>Cimicomorpha</taxon>
        <taxon>Reduviidae</taxon>
        <taxon>Harpactorinae</taxon>
        <taxon>Harpactorini</taxon>
        <taxon>Rhynocoris</taxon>
    </lineage>
</organism>
<evidence type="ECO:0000256" key="7">
    <source>
        <dbReference type="ARBA" id="ARBA00022722"/>
    </source>
</evidence>
<keyword evidence="9" id="KW-0378">Hydrolase</keyword>
<evidence type="ECO:0000256" key="2">
    <source>
        <dbReference type="ARBA" id="ARBA00004123"/>
    </source>
</evidence>
<dbReference type="PRINTS" id="PR02086">
    <property type="entry name" value="PUTNUCHARBI1"/>
</dbReference>
<accession>A0AAW1DA73</accession>
<dbReference type="PANTHER" id="PTHR22930">
    <property type="match status" value="1"/>
</dbReference>
<evidence type="ECO:0000256" key="4">
    <source>
        <dbReference type="ARBA" id="ARBA00006958"/>
    </source>
</evidence>
<dbReference type="AlphaFoldDB" id="A0AAW1DA73"/>
<reference evidence="15 16" key="1">
    <citation type="submission" date="2022-12" db="EMBL/GenBank/DDBJ databases">
        <title>Chromosome-level genome assembly of true bugs.</title>
        <authorList>
            <person name="Ma L."/>
            <person name="Li H."/>
        </authorList>
    </citation>
    <scope>NUCLEOTIDE SEQUENCE [LARGE SCALE GENOMIC DNA]</scope>
    <source>
        <strain evidence="15">Lab_2022b</strain>
    </source>
</reference>